<evidence type="ECO:0000256" key="1">
    <source>
        <dbReference type="SAM" id="MobiDB-lite"/>
    </source>
</evidence>
<comment type="caution">
    <text evidence="2">The sequence shown here is derived from an EMBL/GenBank/DDBJ whole genome shotgun (WGS) entry which is preliminary data.</text>
</comment>
<keyword evidence="3" id="KW-1185">Reference proteome</keyword>
<organism evidence="2 3">
    <name type="scientific">Gryllus longicercus</name>
    <dbReference type="NCBI Taxonomy" id="2509291"/>
    <lineage>
        <taxon>Eukaryota</taxon>
        <taxon>Metazoa</taxon>
        <taxon>Ecdysozoa</taxon>
        <taxon>Arthropoda</taxon>
        <taxon>Hexapoda</taxon>
        <taxon>Insecta</taxon>
        <taxon>Pterygota</taxon>
        <taxon>Neoptera</taxon>
        <taxon>Polyneoptera</taxon>
        <taxon>Orthoptera</taxon>
        <taxon>Ensifera</taxon>
        <taxon>Gryllidea</taxon>
        <taxon>Grylloidea</taxon>
        <taxon>Gryllidae</taxon>
        <taxon>Gryllinae</taxon>
        <taxon>Gryllus</taxon>
    </lineage>
</organism>
<proteinExistence type="predicted"/>
<dbReference type="InterPro" id="IPR016187">
    <property type="entry name" value="CTDL_fold"/>
</dbReference>
<dbReference type="AlphaFoldDB" id="A0AAN9YZG4"/>
<dbReference type="Proteomes" id="UP001378592">
    <property type="component" value="Unassembled WGS sequence"/>
</dbReference>
<accession>A0AAN9YZG4</accession>
<evidence type="ECO:0000313" key="2">
    <source>
        <dbReference type="EMBL" id="KAK7790461.1"/>
    </source>
</evidence>
<evidence type="ECO:0008006" key="4">
    <source>
        <dbReference type="Google" id="ProtNLM"/>
    </source>
</evidence>
<dbReference type="SUPFAM" id="SSF56436">
    <property type="entry name" value="C-type lectin-like"/>
    <property type="match status" value="1"/>
</dbReference>
<gene>
    <name evidence="2" type="ORF">R5R35_003680</name>
</gene>
<feature type="region of interest" description="Disordered" evidence="1">
    <location>
        <begin position="284"/>
        <end position="318"/>
    </location>
</feature>
<dbReference type="CDD" id="cd00037">
    <property type="entry name" value="CLECT"/>
    <property type="match status" value="1"/>
</dbReference>
<feature type="region of interest" description="Disordered" evidence="1">
    <location>
        <begin position="135"/>
        <end position="168"/>
    </location>
</feature>
<evidence type="ECO:0000313" key="3">
    <source>
        <dbReference type="Proteomes" id="UP001378592"/>
    </source>
</evidence>
<name>A0AAN9YZG4_9ORTH</name>
<feature type="compositionally biased region" description="Low complexity" evidence="1">
    <location>
        <begin position="284"/>
        <end position="295"/>
    </location>
</feature>
<reference evidence="2 3" key="1">
    <citation type="submission" date="2024-03" db="EMBL/GenBank/DDBJ databases">
        <title>The genome assembly and annotation of the cricket Gryllus longicercus Weissman &amp; Gray.</title>
        <authorList>
            <person name="Szrajer S."/>
            <person name="Gray D."/>
            <person name="Ylla G."/>
        </authorList>
    </citation>
    <scope>NUCLEOTIDE SEQUENCE [LARGE SCALE GENOMIC DNA]</scope>
    <source>
        <strain evidence="2">DAG 2021-001</strain>
        <tissue evidence="2">Whole body minus gut</tissue>
    </source>
</reference>
<dbReference type="EMBL" id="JAZDUA010000623">
    <property type="protein sequence ID" value="KAK7790461.1"/>
    <property type="molecule type" value="Genomic_DNA"/>
</dbReference>
<protein>
    <recommendedName>
        <fullName evidence="4">C-type lectin domain-containing protein</fullName>
    </recommendedName>
</protein>
<sequence>MGMIEEGVRLDRARGGRRKYRHNPDGCPGDAASLADRPTCVCVCVCAAGTPLKAPVPPEYELLPALDWASARDACWQEGAALAVPQSQRKAEQPTRRFAFNASDATRVDLGWLGASDAAKEGEFVTAGGAFQPLASTPRLPHPALTTAPHHPSPQLTNHPSPRLLHRFSLPQPHHCSSPFTTAHQSPLTTGPPSLLITPHHPSLRLTNHLSPWLLHRFSSPLTPSPLFLLITIHYGSPITPHHGSLIMSPQPPRITDFNPPLTMDLHNSSARRPHHPLPLLLTTLHHDTPPSLTTVPHYSSQRLPQHPSPQLPDHSPS</sequence>